<dbReference type="EMBL" id="ADWY01000183">
    <property type="protein sequence ID" value="EGH07751.1"/>
    <property type="molecule type" value="Genomic_DNA"/>
</dbReference>
<reference evidence="1 2" key="1">
    <citation type="journal article" date="2011" name="PLoS Pathog.">
        <title>Dynamic evolution of pathogenicity revealed by sequencing and comparative genomics of 19 Pseudomonas syringae isolates.</title>
        <authorList>
            <person name="Baltrus D.A."/>
            <person name="Nishimura M.T."/>
            <person name="Romanchuk A."/>
            <person name="Chang J.H."/>
            <person name="Mukhtar M.S."/>
            <person name="Cherkis K."/>
            <person name="Roach J."/>
            <person name="Grant S.R."/>
            <person name="Jones C.D."/>
            <person name="Dangl J.L."/>
        </authorList>
    </citation>
    <scope>NUCLEOTIDE SEQUENCE [LARGE SCALE GENOMIC DNA]</scope>
    <source>
        <strain evidence="2">race 4</strain>
    </source>
</reference>
<proteinExistence type="predicted"/>
<dbReference type="HOGENOM" id="CLU_3139743_0_0_6"/>
<organism evidence="1 2">
    <name type="scientific">Pseudomonas savastanoi pv. glycinea str. race 4</name>
    <dbReference type="NCBI Taxonomy" id="875330"/>
    <lineage>
        <taxon>Bacteria</taxon>
        <taxon>Pseudomonadati</taxon>
        <taxon>Pseudomonadota</taxon>
        <taxon>Gammaproteobacteria</taxon>
        <taxon>Pseudomonadales</taxon>
        <taxon>Pseudomonadaceae</taxon>
        <taxon>Pseudomonas</taxon>
    </lineage>
</organism>
<evidence type="ECO:0000313" key="1">
    <source>
        <dbReference type="EMBL" id="EGH07751.1"/>
    </source>
</evidence>
<protein>
    <submittedName>
        <fullName evidence="1">Uncharacterized protein</fullName>
    </submittedName>
</protein>
<dbReference type="AlphaFoldDB" id="F3C0F7"/>
<sequence>MAYRAPTGRAGNTKALLGFAIESAENELMGTLFLTTEFNRYLLNYIFAS</sequence>
<gene>
    <name evidence="1" type="ORF">Pgy4_04587</name>
</gene>
<evidence type="ECO:0000313" key="2">
    <source>
        <dbReference type="Proteomes" id="UP000005466"/>
    </source>
</evidence>
<accession>F3C0F7</accession>
<comment type="caution">
    <text evidence="1">The sequence shown here is derived from an EMBL/GenBank/DDBJ whole genome shotgun (WGS) entry which is preliminary data.</text>
</comment>
<dbReference type="Proteomes" id="UP000005466">
    <property type="component" value="Unassembled WGS sequence"/>
</dbReference>
<dbReference type="BioCyc" id="PSYR875330:G11XH-834-MONOMER"/>
<name>F3C0F7_PSESG</name>